<dbReference type="OrthoDB" id="3595952at2"/>
<dbReference type="Proteomes" id="UP000183810">
    <property type="component" value="Chromosome"/>
</dbReference>
<gene>
    <name evidence="3" type="ORF">BOX37_29125</name>
</gene>
<dbReference type="Gene3D" id="3.40.190.10">
    <property type="entry name" value="Periplasmic binding protein-like II"/>
    <property type="match status" value="2"/>
</dbReference>
<dbReference type="Pfam" id="PF09084">
    <property type="entry name" value="NMT1"/>
    <property type="match status" value="1"/>
</dbReference>
<dbReference type="InterPro" id="IPR027939">
    <property type="entry name" value="NMT1/THI5"/>
</dbReference>
<organism evidence="3 4">
    <name type="scientific">Nocardia mangyaensis</name>
    <dbReference type="NCBI Taxonomy" id="2213200"/>
    <lineage>
        <taxon>Bacteria</taxon>
        <taxon>Bacillati</taxon>
        <taxon>Actinomycetota</taxon>
        <taxon>Actinomycetes</taxon>
        <taxon>Mycobacteriales</taxon>
        <taxon>Nocardiaceae</taxon>
        <taxon>Nocardia</taxon>
    </lineage>
</organism>
<evidence type="ECO:0000259" key="2">
    <source>
        <dbReference type="Pfam" id="PF09084"/>
    </source>
</evidence>
<protein>
    <submittedName>
        <fullName evidence="3">Nitrate ABC transporter substrate-binding protein</fullName>
    </submittedName>
</protein>
<feature type="domain" description="SsuA/THI5-like" evidence="2">
    <location>
        <begin position="97"/>
        <end position="296"/>
    </location>
</feature>
<dbReference type="KEGG" id="nsl:BOX37_29125"/>
<feature type="signal peptide" evidence="1">
    <location>
        <begin position="1"/>
        <end position="25"/>
    </location>
</feature>
<dbReference type="GO" id="GO:0009228">
    <property type="term" value="P:thiamine biosynthetic process"/>
    <property type="evidence" value="ECO:0007669"/>
    <property type="project" value="InterPro"/>
</dbReference>
<dbReference type="PROSITE" id="PS51257">
    <property type="entry name" value="PROKAR_LIPOPROTEIN"/>
    <property type="match status" value="1"/>
</dbReference>
<keyword evidence="4" id="KW-1185">Reference proteome</keyword>
<proteinExistence type="predicted"/>
<sequence length="390" mass="41141">MKKPLPVRRFGVAALAVLLAGAASACSDDAAETAAVALESAPAEQQLAADCPGTVVVQLQWAPETDSGPIFGLLGPGYQVDADNNKITGPLVTDGKDTGVQLEIRAGGPAIGFQTVPSQMYVDQSITLGLAHSEHAIAAAGQQPIVAVTTLLRNSPQMLMWDPSTNPGWQGIADIGKSGKPIVVSKGQLYPDWLVARGLVKPEQIDASYDNSPSRFVTDPSFAQQGFANAEPFTYENEVRAWNKPVSYQLLKDVGYEGYARTVNVRADKLDELRPCLKKLVPMIQTATAQFTADPSHVNDVVVDVVSQNPKLSPYSAELAAFGSTALIDGGLIGNDTDGVLGSFDEARVQRIIDEFGPILRTGGADVPAGLTATDLVTKEFLDPAISVTG</sequence>
<dbReference type="PANTHER" id="PTHR31528">
    <property type="entry name" value="4-AMINO-5-HYDROXYMETHYL-2-METHYLPYRIMIDINE PHOSPHATE SYNTHASE THI11-RELATED"/>
    <property type="match status" value="1"/>
</dbReference>
<dbReference type="AlphaFoldDB" id="A0A1J0VZ90"/>
<dbReference type="RefSeq" id="WP_071930496.1">
    <property type="nucleotide sequence ID" value="NZ_CP018082.1"/>
</dbReference>
<feature type="chain" id="PRO_5012520561" evidence="1">
    <location>
        <begin position="26"/>
        <end position="390"/>
    </location>
</feature>
<keyword evidence="1" id="KW-0732">Signal</keyword>
<evidence type="ECO:0000256" key="1">
    <source>
        <dbReference type="SAM" id="SignalP"/>
    </source>
</evidence>
<evidence type="ECO:0000313" key="3">
    <source>
        <dbReference type="EMBL" id="APE37326.1"/>
    </source>
</evidence>
<dbReference type="InterPro" id="IPR015168">
    <property type="entry name" value="SsuA/THI5"/>
</dbReference>
<dbReference type="PANTHER" id="PTHR31528:SF3">
    <property type="entry name" value="THIAMINE BIOSYNTHESIS PROTEIN HI_0357-RELATED"/>
    <property type="match status" value="1"/>
</dbReference>
<accession>A0A1J0VZ90</accession>
<reference evidence="3" key="1">
    <citation type="submission" date="2016-11" db="EMBL/GenBank/DDBJ databases">
        <authorList>
            <person name="Jaros S."/>
            <person name="Januszkiewicz K."/>
            <person name="Wedrychowicz H."/>
        </authorList>
    </citation>
    <scope>NUCLEOTIDE SEQUENCE [LARGE SCALE GENOMIC DNA]</scope>
    <source>
        <strain evidence="3">Y48</strain>
    </source>
</reference>
<dbReference type="EMBL" id="CP018082">
    <property type="protein sequence ID" value="APE37326.1"/>
    <property type="molecule type" value="Genomic_DNA"/>
</dbReference>
<name>A0A1J0VZ90_9NOCA</name>
<evidence type="ECO:0000313" key="4">
    <source>
        <dbReference type="Proteomes" id="UP000183810"/>
    </source>
</evidence>